<organism evidence="2 3">
    <name type="scientific">Colletotrichum sojae</name>
    <dbReference type="NCBI Taxonomy" id="2175907"/>
    <lineage>
        <taxon>Eukaryota</taxon>
        <taxon>Fungi</taxon>
        <taxon>Dikarya</taxon>
        <taxon>Ascomycota</taxon>
        <taxon>Pezizomycotina</taxon>
        <taxon>Sordariomycetes</taxon>
        <taxon>Hypocreomycetidae</taxon>
        <taxon>Glomerellales</taxon>
        <taxon>Glomerellaceae</taxon>
        <taxon>Colletotrichum</taxon>
        <taxon>Colletotrichum orchidearum species complex</taxon>
    </lineage>
</organism>
<evidence type="ECO:0000256" key="1">
    <source>
        <dbReference type="SAM" id="MobiDB-lite"/>
    </source>
</evidence>
<evidence type="ECO:0000313" key="2">
    <source>
        <dbReference type="EMBL" id="KAF6806170.1"/>
    </source>
</evidence>
<gene>
    <name evidence="2" type="ORF">CSOJ01_09026</name>
</gene>
<sequence>MIQLRKRPAPAAFDIGADASRRRIEEEDIALAVGLVPARASVVAKDDIHFCFDELGDLVLRVDYFDDMFQVCSRAVARASPVLKALLGQYSGNSGPTPEPGTPEDSRLAEDSPYEMERFPAIVHADFQARPIEAIHPGALPVPEVPPKVRRDAGHTALGADLVGWCEPADRPAVAALGGVDDGGCGAVSEDAVQDCRER</sequence>
<comment type="caution">
    <text evidence="2">The sequence shown here is derived from an EMBL/GenBank/DDBJ whole genome shotgun (WGS) entry which is preliminary data.</text>
</comment>
<dbReference type="Proteomes" id="UP000652219">
    <property type="component" value="Unassembled WGS sequence"/>
</dbReference>
<feature type="region of interest" description="Disordered" evidence="1">
    <location>
        <begin position="89"/>
        <end position="108"/>
    </location>
</feature>
<name>A0A8H6J422_9PEZI</name>
<protein>
    <submittedName>
        <fullName evidence="2">Uncharacterized protein</fullName>
    </submittedName>
</protein>
<dbReference type="AlphaFoldDB" id="A0A8H6J422"/>
<dbReference type="EMBL" id="WIGN01000165">
    <property type="protein sequence ID" value="KAF6806170.1"/>
    <property type="molecule type" value="Genomic_DNA"/>
</dbReference>
<reference evidence="2 3" key="1">
    <citation type="journal article" date="2020" name="Phytopathology">
        <title>Genome Sequence Resources of Colletotrichum truncatum, C. plurivorum, C. musicola, and C. sojae: Four Species Pathogenic to Soybean (Glycine max).</title>
        <authorList>
            <person name="Rogerio F."/>
            <person name="Boufleur T.R."/>
            <person name="Ciampi-Guillardi M."/>
            <person name="Sukno S.A."/>
            <person name="Thon M.R."/>
            <person name="Massola Junior N.S."/>
            <person name="Baroncelli R."/>
        </authorList>
    </citation>
    <scope>NUCLEOTIDE SEQUENCE [LARGE SCALE GENOMIC DNA]</scope>
    <source>
        <strain evidence="2 3">LFN0009</strain>
    </source>
</reference>
<keyword evidence="3" id="KW-1185">Reference proteome</keyword>
<proteinExistence type="predicted"/>
<evidence type="ECO:0000313" key="3">
    <source>
        <dbReference type="Proteomes" id="UP000652219"/>
    </source>
</evidence>
<accession>A0A8H6J422</accession>